<dbReference type="Proteomes" id="UP000286931">
    <property type="component" value="Unassembled WGS sequence"/>
</dbReference>
<reference evidence="3 4" key="1">
    <citation type="submission" date="2018-12" db="EMBL/GenBank/DDBJ databases">
        <title>Draft genome sequence of Embleya hyalina NBRC 13850T.</title>
        <authorList>
            <person name="Komaki H."/>
            <person name="Hosoyama A."/>
            <person name="Kimura A."/>
            <person name="Ichikawa N."/>
            <person name="Tamura T."/>
        </authorList>
    </citation>
    <scope>NUCLEOTIDE SEQUENCE [LARGE SCALE GENOMIC DNA]</scope>
    <source>
        <strain evidence="3 4">NBRC 13850</strain>
    </source>
</reference>
<dbReference type="InterPro" id="IPR001789">
    <property type="entry name" value="Sig_transdc_resp-reg_receiver"/>
</dbReference>
<dbReference type="EMBL" id="BIFH01000018">
    <property type="protein sequence ID" value="GCD95653.1"/>
    <property type="molecule type" value="Genomic_DNA"/>
</dbReference>
<feature type="modified residue" description="4-aspartylphosphate" evidence="1">
    <location>
        <position position="86"/>
    </location>
</feature>
<protein>
    <submittedName>
        <fullName evidence="3">Two-component system response regulator</fullName>
    </submittedName>
</protein>
<dbReference type="PANTHER" id="PTHR44520:SF2">
    <property type="entry name" value="RESPONSE REGULATOR RCP1"/>
    <property type="match status" value="1"/>
</dbReference>
<comment type="caution">
    <text evidence="3">The sequence shown here is derived from an EMBL/GenBank/DDBJ whole genome shotgun (WGS) entry which is preliminary data.</text>
</comment>
<dbReference type="InterPro" id="IPR011006">
    <property type="entry name" value="CheY-like_superfamily"/>
</dbReference>
<dbReference type="InterPro" id="IPR052893">
    <property type="entry name" value="TCS_response_regulator"/>
</dbReference>
<dbReference type="PROSITE" id="PS50110">
    <property type="entry name" value="RESPONSE_REGULATORY"/>
    <property type="match status" value="1"/>
</dbReference>
<dbReference type="GO" id="GO:0000160">
    <property type="term" value="P:phosphorelay signal transduction system"/>
    <property type="evidence" value="ECO:0007669"/>
    <property type="project" value="InterPro"/>
</dbReference>
<dbReference type="Pfam" id="PF00072">
    <property type="entry name" value="Response_reg"/>
    <property type="match status" value="1"/>
</dbReference>
<proteinExistence type="predicted"/>
<dbReference type="SMART" id="SM00448">
    <property type="entry name" value="REC"/>
    <property type="match status" value="1"/>
</dbReference>
<evidence type="ECO:0000313" key="3">
    <source>
        <dbReference type="EMBL" id="GCD95653.1"/>
    </source>
</evidence>
<dbReference type="PANTHER" id="PTHR44520">
    <property type="entry name" value="RESPONSE REGULATOR RCP1-RELATED"/>
    <property type="match status" value="1"/>
</dbReference>
<dbReference type="Gene3D" id="3.40.50.2300">
    <property type="match status" value="1"/>
</dbReference>
<dbReference type="CDD" id="cd17557">
    <property type="entry name" value="REC_Rcp-like"/>
    <property type="match status" value="1"/>
</dbReference>
<accession>A0A401YM11</accession>
<sequence>MIGYRPGPGLTGPVSGQTSGVNERGVAIEVLLVEDDPGDVLLTREAFADGVPSSLHVVGDGVAALDFLYRRAGYEDAPRPDLILLDLQLPRMSGREVLEHLKADADLRRIPVVVLASSSAEEDILRSYDLHANAYVTKPVNLDDFVAIVRGVDDFFRSIVRLPDQV</sequence>
<organism evidence="3 4">
    <name type="scientific">Embleya hyalina</name>
    <dbReference type="NCBI Taxonomy" id="516124"/>
    <lineage>
        <taxon>Bacteria</taxon>
        <taxon>Bacillati</taxon>
        <taxon>Actinomycetota</taxon>
        <taxon>Actinomycetes</taxon>
        <taxon>Kitasatosporales</taxon>
        <taxon>Streptomycetaceae</taxon>
        <taxon>Embleya</taxon>
    </lineage>
</organism>
<feature type="domain" description="Response regulatory" evidence="2">
    <location>
        <begin position="29"/>
        <end position="153"/>
    </location>
</feature>
<evidence type="ECO:0000313" key="4">
    <source>
        <dbReference type="Proteomes" id="UP000286931"/>
    </source>
</evidence>
<dbReference type="SUPFAM" id="SSF52172">
    <property type="entry name" value="CheY-like"/>
    <property type="match status" value="1"/>
</dbReference>
<evidence type="ECO:0000256" key="1">
    <source>
        <dbReference type="PROSITE-ProRule" id="PRU00169"/>
    </source>
</evidence>
<gene>
    <name evidence="3" type="ORF">EHYA_03328</name>
</gene>
<dbReference type="AlphaFoldDB" id="A0A401YM11"/>
<keyword evidence="4" id="KW-1185">Reference proteome</keyword>
<keyword evidence="1" id="KW-0597">Phosphoprotein</keyword>
<name>A0A401YM11_9ACTN</name>
<dbReference type="OrthoDB" id="9793549at2"/>
<evidence type="ECO:0000259" key="2">
    <source>
        <dbReference type="PROSITE" id="PS50110"/>
    </source>
</evidence>